<evidence type="ECO:0000313" key="1">
    <source>
        <dbReference type="EMBL" id="KAL3118206.1"/>
    </source>
</evidence>
<comment type="caution">
    <text evidence="1">The sequence shown here is derived from an EMBL/GenBank/DDBJ whole genome shotgun (WGS) entry which is preliminary data.</text>
</comment>
<proteinExistence type="predicted"/>
<accession>A0ABD2LSJ1</accession>
<reference evidence="1 2" key="1">
    <citation type="submission" date="2024-10" db="EMBL/GenBank/DDBJ databases">
        <authorList>
            <person name="Kim D."/>
        </authorList>
    </citation>
    <scope>NUCLEOTIDE SEQUENCE [LARGE SCALE GENOMIC DNA]</scope>
    <source>
        <strain evidence="1">BH-2024</strain>
    </source>
</reference>
<dbReference type="EMBL" id="JBICBT010000290">
    <property type="protein sequence ID" value="KAL3118206.1"/>
    <property type="molecule type" value="Genomic_DNA"/>
</dbReference>
<sequence length="283" mass="31807">MLEINERPANEQTWKSKVTAQIQSVQILYPKKRSIDKYIESAAQLNCDFRSNFLWANAPSDGLLDSSEFYLFTKGDRKAFAIQANAALVLLYQTFPPARSGFCSLSSAAELACQALNCAFGSEGLCKFKTLFLAASDVAFVVAPSGEGIVARFSRGMRRAILKPRHFRLPSNEQLEMHLEASLSTFGSHLYICPDEQQKTVARLSMEKTGPNGVETDPLREFGHCELLMGPKVEERRMERMVVQLDPELRHFSLVTVHDKSEQFGDAEVQLNRVRHMGDRPIC</sequence>
<organism evidence="1 2">
    <name type="scientific">Heterodera trifolii</name>
    <dbReference type="NCBI Taxonomy" id="157864"/>
    <lineage>
        <taxon>Eukaryota</taxon>
        <taxon>Metazoa</taxon>
        <taxon>Ecdysozoa</taxon>
        <taxon>Nematoda</taxon>
        <taxon>Chromadorea</taxon>
        <taxon>Rhabditida</taxon>
        <taxon>Tylenchina</taxon>
        <taxon>Tylenchomorpha</taxon>
        <taxon>Tylenchoidea</taxon>
        <taxon>Heteroderidae</taxon>
        <taxon>Heteroderinae</taxon>
        <taxon>Heterodera</taxon>
    </lineage>
</organism>
<gene>
    <name evidence="1" type="ORF">niasHT_004088</name>
</gene>
<dbReference type="AlphaFoldDB" id="A0ABD2LSJ1"/>
<evidence type="ECO:0000313" key="2">
    <source>
        <dbReference type="Proteomes" id="UP001620626"/>
    </source>
</evidence>
<name>A0ABD2LSJ1_9BILA</name>
<protein>
    <submittedName>
        <fullName evidence="1">Uncharacterized protein</fullName>
    </submittedName>
</protein>
<dbReference type="Proteomes" id="UP001620626">
    <property type="component" value="Unassembled WGS sequence"/>
</dbReference>
<keyword evidence="2" id="KW-1185">Reference proteome</keyword>